<dbReference type="Pfam" id="PF17911">
    <property type="entry name" value="Ski2_N"/>
    <property type="match status" value="1"/>
</dbReference>
<evidence type="ECO:0000256" key="1">
    <source>
        <dbReference type="ARBA" id="ARBA00004496"/>
    </source>
</evidence>
<dbReference type="FunFam" id="1.10.3380.30:FF:000001">
    <property type="entry name" value="Ski2 ATP-dependent RNA helicase"/>
    <property type="match status" value="1"/>
</dbReference>
<comment type="caution">
    <text evidence="12">The sequence shown here is derived from an EMBL/GenBank/DDBJ whole genome shotgun (WGS) entry which is preliminary data.</text>
</comment>
<evidence type="ECO:0000313" key="13">
    <source>
        <dbReference type="Proteomes" id="UP000886523"/>
    </source>
</evidence>
<accession>A0A9P6DT17</accession>
<evidence type="ECO:0000256" key="6">
    <source>
        <dbReference type="ARBA" id="ARBA00022806"/>
    </source>
</evidence>
<dbReference type="SMART" id="SM00490">
    <property type="entry name" value="HELICc"/>
    <property type="match status" value="1"/>
</dbReference>
<dbReference type="InterPro" id="IPR040801">
    <property type="entry name" value="Ski2_N"/>
</dbReference>
<dbReference type="GO" id="GO:0003724">
    <property type="term" value="F:RNA helicase activity"/>
    <property type="evidence" value="ECO:0007669"/>
    <property type="project" value="InterPro"/>
</dbReference>
<gene>
    <name evidence="12" type="ORF">BS47DRAFT_1372717</name>
</gene>
<feature type="domain" description="Helicase C-terminal" evidence="11">
    <location>
        <begin position="504"/>
        <end position="700"/>
    </location>
</feature>
<evidence type="ECO:0000256" key="9">
    <source>
        <dbReference type="SAM" id="MobiDB-lite"/>
    </source>
</evidence>
<dbReference type="Gene3D" id="1.10.3380.30">
    <property type="match status" value="2"/>
</dbReference>
<name>A0A9P6DT17_9AGAM</name>
<dbReference type="PROSITE" id="PS51194">
    <property type="entry name" value="HELICASE_CTER"/>
    <property type="match status" value="1"/>
</dbReference>
<dbReference type="InterPro" id="IPR050699">
    <property type="entry name" value="RNA-DNA_Helicase"/>
</dbReference>
<proteinExistence type="inferred from homology"/>
<feature type="region of interest" description="Disordered" evidence="9">
    <location>
        <begin position="470"/>
        <end position="490"/>
    </location>
</feature>
<evidence type="ECO:0000256" key="7">
    <source>
        <dbReference type="ARBA" id="ARBA00022840"/>
    </source>
</evidence>
<dbReference type="InterPro" id="IPR014001">
    <property type="entry name" value="Helicase_ATP-bd"/>
</dbReference>
<dbReference type="PANTHER" id="PTHR12131">
    <property type="entry name" value="ATP-DEPENDENT RNA AND DNA HELICASE"/>
    <property type="match status" value="1"/>
</dbReference>
<keyword evidence="3" id="KW-0963">Cytoplasm</keyword>
<evidence type="ECO:0000256" key="3">
    <source>
        <dbReference type="ARBA" id="ARBA00022490"/>
    </source>
</evidence>
<dbReference type="SUPFAM" id="SSF52540">
    <property type="entry name" value="P-loop containing nucleoside triphosphate hydrolases"/>
    <property type="match status" value="1"/>
</dbReference>
<dbReference type="EMBL" id="MU128982">
    <property type="protein sequence ID" value="KAF9512752.1"/>
    <property type="molecule type" value="Genomic_DNA"/>
</dbReference>
<dbReference type="PIRSF" id="PIRSF005198">
    <property type="entry name" value="Antiviral_helicase_SKI2"/>
    <property type="match status" value="1"/>
</dbReference>
<comment type="similarity">
    <text evidence="2">Belongs to the helicase family. SKI2 subfamily.</text>
</comment>
<organism evidence="12 13">
    <name type="scientific">Hydnum rufescens UP504</name>
    <dbReference type="NCBI Taxonomy" id="1448309"/>
    <lineage>
        <taxon>Eukaryota</taxon>
        <taxon>Fungi</taxon>
        <taxon>Dikarya</taxon>
        <taxon>Basidiomycota</taxon>
        <taxon>Agaricomycotina</taxon>
        <taxon>Agaricomycetes</taxon>
        <taxon>Cantharellales</taxon>
        <taxon>Hydnaceae</taxon>
        <taxon>Hydnum</taxon>
    </lineage>
</organism>
<sequence>MSGDLSSQIRYPDRQKKDLLLEALKLDKLPSQNELRETIRDKWLTPKDTLPVHWLDHYQTHWEQPIDIPSLLSLTPSAPPTALSFVRSGLDGKVTGYIESPRPRLTANAQTSTSLLRAPAPTSTFVRGKSGYLPFRPGGLDDAILAPEESSPAAPRNGLYLTIPPGFSRGLDFHDADSDSDAVLSGIPDATKQLHHEVDDFLPVERIHISPKPRTKPSRRVDVVKRDWAHVVDYPFELDNFQKEAVYHLEMGDSVFVAAHTSAGKTVVAEYAIALAAKHMTRAIYTSPIKALSNQKFRDFKTTFDPSTVGILTGDVQINPEGSCLIMTTEILRSMLYKGADLIRDVEFVIFDEVHYVNDAERGVVWEEVIIMLPDHVNIILLSATVPNTKEFADWVGRTKKKDIYVISTPKRPVPLEHYIYAGRDIHKIVDAHGQFLGAGYKDAGEALKRKQDKEREAAGLPPVVRVGARGGAAQRAPRGGGVGSSGPRSFQQQDRNLWVHLVGLLRKKELLPVVIFTFSKKRCEENAATLSNTDLSTASEKSEVHVTIEKALTRLKGSDKKLPQIGRMRDLLSRGIGVHHGGLLPIVKEVVEILFARGLVKVLFATETFAMGVNMPARCVVFSGIRKHDGRSFRDILPGEYTQMAGRAGRRGLDSTGVVIIVSGDELPDTPTLHKMMLGQPSKLQSQFRLTYNMILNLLRVETLKVEEMIKRSFSENASQRLLPDQQKEVLEVEKTLRALPKLDSTASSDDIRRFYDISKRMVQQNSQILALGASHPHGSKSLGPGRVVILRDGHFRGHAAVLLKPAPLLPTDGGQRSYYILALVDQETKGGGKTVPSEDIPPRWPPPVFSIPKENATYEVAAVSLSSIALVTSKIIQVDVGAITERHLISQLKSAAFLLLDVVTGWGPNKPAEVDWARMRSLEFQDALRTKNSIEKQLQAFACPLQDGFDDKYAIVHGEKVLQHRIAHLKLAISDENLELLPDYEQRVDVLKELQHIDENSTVLLKGRVACEINSTSELILTELILENTLAAYEPEEVVALLSAFVFQEKTDVEPEIPPKLQEGRDALTAIADRIGRIQDAHKVVAADFQTALKFGLMEVVYEWARGMPFEKITELTDVAEGTIVRVITRLDETCREVRDAARVIGDTELFKKMEEAQIKIKRDTSLYF</sequence>
<keyword evidence="8" id="KW-0694">RNA-binding</keyword>
<evidence type="ECO:0008006" key="14">
    <source>
        <dbReference type="Google" id="ProtNLM"/>
    </source>
</evidence>
<dbReference type="GO" id="GO:0005524">
    <property type="term" value="F:ATP binding"/>
    <property type="evidence" value="ECO:0007669"/>
    <property type="project" value="UniProtKB-KW"/>
</dbReference>
<dbReference type="GO" id="GO:0070478">
    <property type="term" value="P:nuclear-transcribed mRNA catabolic process, 3'-5' exonucleolytic nonsense-mediated decay"/>
    <property type="evidence" value="ECO:0007669"/>
    <property type="project" value="TreeGrafter"/>
</dbReference>
<dbReference type="InterPro" id="IPR025696">
    <property type="entry name" value="Beta-barrel_MTR4"/>
</dbReference>
<dbReference type="OrthoDB" id="64767at2759"/>
<dbReference type="Pfam" id="PF00270">
    <property type="entry name" value="DEAD"/>
    <property type="match status" value="1"/>
</dbReference>
<dbReference type="Pfam" id="PF13234">
    <property type="entry name" value="MTR4_beta-barrel"/>
    <property type="match status" value="1"/>
</dbReference>
<keyword evidence="4" id="KW-0547">Nucleotide-binding</keyword>
<dbReference type="GO" id="GO:0055087">
    <property type="term" value="C:Ski complex"/>
    <property type="evidence" value="ECO:0007669"/>
    <property type="project" value="TreeGrafter"/>
</dbReference>
<dbReference type="Pfam" id="PF00271">
    <property type="entry name" value="Helicase_C"/>
    <property type="match status" value="1"/>
</dbReference>
<dbReference type="Pfam" id="PF21408">
    <property type="entry name" value="MTR4-like_stalk"/>
    <property type="match status" value="1"/>
</dbReference>
<keyword evidence="13" id="KW-1185">Reference proteome</keyword>
<evidence type="ECO:0000259" key="10">
    <source>
        <dbReference type="PROSITE" id="PS51192"/>
    </source>
</evidence>
<dbReference type="PANTHER" id="PTHR12131:SF1">
    <property type="entry name" value="ATP-DEPENDENT RNA HELICASE SUPV3L1, MITOCHONDRIAL-RELATED"/>
    <property type="match status" value="1"/>
</dbReference>
<evidence type="ECO:0000313" key="12">
    <source>
        <dbReference type="EMBL" id="KAF9512752.1"/>
    </source>
</evidence>
<dbReference type="InterPro" id="IPR027417">
    <property type="entry name" value="P-loop_NTPase"/>
</dbReference>
<comment type="subcellular location">
    <subcellularLocation>
        <location evidence="1">Cytoplasm</location>
    </subcellularLocation>
</comment>
<feature type="domain" description="Helicase ATP-binding" evidence="10">
    <location>
        <begin position="246"/>
        <end position="404"/>
    </location>
</feature>
<keyword evidence="7" id="KW-0067">ATP-binding</keyword>
<dbReference type="PROSITE" id="PS51192">
    <property type="entry name" value="HELICASE_ATP_BIND_1"/>
    <property type="match status" value="1"/>
</dbReference>
<dbReference type="AlphaFoldDB" id="A0A9P6DT17"/>
<dbReference type="SMART" id="SM01142">
    <property type="entry name" value="DSHCT"/>
    <property type="match status" value="1"/>
</dbReference>
<evidence type="ECO:0000256" key="4">
    <source>
        <dbReference type="ARBA" id="ARBA00022741"/>
    </source>
</evidence>
<dbReference type="InterPro" id="IPR012961">
    <property type="entry name" value="Ski2/MTR4_C"/>
</dbReference>
<dbReference type="FunFam" id="3.40.50.300:FF:000354">
    <property type="entry name" value="ATP-dependent RNA helicase SKI2"/>
    <property type="match status" value="1"/>
</dbReference>
<reference evidence="12" key="1">
    <citation type="journal article" date="2020" name="Nat. Commun.">
        <title>Large-scale genome sequencing of mycorrhizal fungi provides insights into the early evolution of symbiotic traits.</title>
        <authorList>
            <person name="Miyauchi S."/>
            <person name="Kiss E."/>
            <person name="Kuo A."/>
            <person name="Drula E."/>
            <person name="Kohler A."/>
            <person name="Sanchez-Garcia M."/>
            <person name="Morin E."/>
            <person name="Andreopoulos B."/>
            <person name="Barry K.W."/>
            <person name="Bonito G."/>
            <person name="Buee M."/>
            <person name="Carver A."/>
            <person name="Chen C."/>
            <person name="Cichocki N."/>
            <person name="Clum A."/>
            <person name="Culley D."/>
            <person name="Crous P.W."/>
            <person name="Fauchery L."/>
            <person name="Girlanda M."/>
            <person name="Hayes R.D."/>
            <person name="Keri Z."/>
            <person name="LaButti K."/>
            <person name="Lipzen A."/>
            <person name="Lombard V."/>
            <person name="Magnuson J."/>
            <person name="Maillard F."/>
            <person name="Murat C."/>
            <person name="Nolan M."/>
            <person name="Ohm R.A."/>
            <person name="Pangilinan J."/>
            <person name="Pereira M.F."/>
            <person name="Perotto S."/>
            <person name="Peter M."/>
            <person name="Pfister S."/>
            <person name="Riley R."/>
            <person name="Sitrit Y."/>
            <person name="Stielow J.B."/>
            <person name="Szollosi G."/>
            <person name="Zifcakova L."/>
            <person name="Stursova M."/>
            <person name="Spatafora J.W."/>
            <person name="Tedersoo L."/>
            <person name="Vaario L.M."/>
            <person name="Yamada A."/>
            <person name="Yan M."/>
            <person name="Wang P."/>
            <person name="Xu J."/>
            <person name="Bruns T."/>
            <person name="Baldrian P."/>
            <person name="Vilgalys R."/>
            <person name="Dunand C."/>
            <person name="Henrissat B."/>
            <person name="Grigoriev I.V."/>
            <person name="Hibbett D."/>
            <person name="Nagy L.G."/>
            <person name="Martin F.M."/>
        </authorList>
    </citation>
    <scope>NUCLEOTIDE SEQUENCE</scope>
    <source>
        <strain evidence="12">UP504</strain>
    </source>
</reference>
<dbReference type="SMART" id="SM00487">
    <property type="entry name" value="DEXDc"/>
    <property type="match status" value="1"/>
</dbReference>
<dbReference type="Pfam" id="PF08148">
    <property type="entry name" value="DSHCT"/>
    <property type="match status" value="1"/>
</dbReference>
<dbReference type="InterPro" id="IPR048392">
    <property type="entry name" value="MTR4-like_stalk"/>
</dbReference>
<protein>
    <recommendedName>
        <fullName evidence="14">Antiviral helicase</fullName>
    </recommendedName>
</protein>
<dbReference type="CDD" id="cd18795">
    <property type="entry name" value="SF2_C_Ski2"/>
    <property type="match status" value="1"/>
</dbReference>
<dbReference type="Gene3D" id="3.40.50.300">
    <property type="entry name" value="P-loop containing nucleotide triphosphate hydrolases"/>
    <property type="match status" value="2"/>
</dbReference>
<dbReference type="FunFam" id="3.40.50.300:FF:000987">
    <property type="entry name" value="DEAD/DEAH box RNA helicase"/>
    <property type="match status" value="1"/>
</dbReference>
<evidence type="ECO:0000256" key="5">
    <source>
        <dbReference type="ARBA" id="ARBA00022801"/>
    </source>
</evidence>
<keyword evidence="5" id="KW-0378">Hydrolase</keyword>
<evidence type="ECO:0000256" key="8">
    <source>
        <dbReference type="ARBA" id="ARBA00022884"/>
    </source>
</evidence>
<dbReference type="GO" id="GO:0003723">
    <property type="term" value="F:RNA binding"/>
    <property type="evidence" value="ECO:0007669"/>
    <property type="project" value="UniProtKB-KW"/>
</dbReference>
<dbReference type="Proteomes" id="UP000886523">
    <property type="component" value="Unassembled WGS sequence"/>
</dbReference>
<keyword evidence="6" id="KW-0347">Helicase</keyword>
<evidence type="ECO:0000256" key="2">
    <source>
        <dbReference type="ARBA" id="ARBA00010140"/>
    </source>
</evidence>
<dbReference type="GO" id="GO:0016787">
    <property type="term" value="F:hydrolase activity"/>
    <property type="evidence" value="ECO:0007669"/>
    <property type="project" value="UniProtKB-KW"/>
</dbReference>
<evidence type="ECO:0000259" key="11">
    <source>
        <dbReference type="PROSITE" id="PS51194"/>
    </source>
</evidence>
<dbReference type="InterPro" id="IPR016438">
    <property type="entry name" value="SKI2-like"/>
</dbReference>
<dbReference type="InterPro" id="IPR001650">
    <property type="entry name" value="Helicase_C-like"/>
</dbReference>
<dbReference type="InterPro" id="IPR011545">
    <property type="entry name" value="DEAD/DEAH_box_helicase_dom"/>
</dbReference>